<name>A0ABM5Z2S5_9BURK</name>
<dbReference type="SUPFAM" id="SSF69279">
    <property type="entry name" value="Phage tail proteins"/>
    <property type="match status" value="1"/>
</dbReference>
<evidence type="ECO:0000313" key="2">
    <source>
        <dbReference type="EMBL" id="AMP13448.1"/>
    </source>
</evidence>
<dbReference type="PANTHER" id="PTHR35862:SF3">
    <property type="entry name" value="FELS-2 PROPHAGE PROTEIN"/>
    <property type="match status" value="1"/>
</dbReference>
<dbReference type="EMBL" id="CP013236">
    <property type="protein sequence ID" value="AMP13448.1"/>
    <property type="molecule type" value="Genomic_DNA"/>
</dbReference>
<evidence type="ECO:0000256" key="1">
    <source>
        <dbReference type="SAM" id="MobiDB-lite"/>
    </source>
</evidence>
<organism evidence="2 3">
    <name type="scientific">Collimonas pratensis</name>
    <dbReference type="NCBI Taxonomy" id="279113"/>
    <lineage>
        <taxon>Bacteria</taxon>
        <taxon>Pseudomonadati</taxon>
        <taxon>Pseudomonadota</taxon>
        <taxon>Betaproteobacteria</taxon>
        <taxon>Burkholderiales</taxon>
        <taxon>Oxalobacteraceae</taxon>
        <taxon>Collimonas</taxon>
    </lineage>
</organism>
<proteinExistence type="predicted"/>
<dbReference type="Pfam" id="PF05954">
    <property type="entry name" value="Phage_GPD"/>
    <property type="match status" value="1"/>
</dbReference>
<dbReference type="InterPro" id="IPR052726">
    <property type="entry name" value="Phage_Baseplate_Hub"/>
</dbReference>
<feature type="region of interest" description="Disordered" evidence="1">
    <location>
        <begin position="358"/>
        <end position="379"/>
    </location>
</feature>
<sequence>MDYPTPAFKITLDGQDITAKFAPRLVSLDLTECRSDSADELSITLSDTDGQLAIPSKGARINVQIGWKESGLVDKGVFTVDEIEHSGAPDLLTLRARTASLIDTFRQPVDRSFHDTTLGAVIEVIAFQQELKAGIAEALRGVKIAHLDQTRESDAAFLRRLGKKYDAAATVKNDTLLFMPAGRSKTASGRDLPMMRITRNLGDRHRYHSAERDSYSGVRVFWHDDRHGMRRSVVAGAPGNSKRLRTTYANEADARTAAVAEWQRIQRGAATLELSLALGNPALMPQSPVTVAGFKTEIDHQDWLTAKVTHSISDTGFTSGVELETRSEEAEAEREDQVDPDPGITGVFAKWRDVATKKSGQEFSPSSGKGKHAAPAAGATVNTKTLQHVYANKQTAVRAAKLEWEKIQERREIIKENRDVH</sequence>
<dbReference type="Proteomes" id="UP000074914">
    <property type="component" value="Chromosome"/>
</dbReference>
<feature type="compositionally biased region" description="Acidic residues" evidence="1">
    <location>
        <begin position="330"/>
        <end position="339"/>
    </location>
</feature>
<accession>A0ABM5Z2S5</accession>
<keyword evidence="3" id="KW-1185">Reference proteome</keyword>
<dbReference type="RefSeq" id="WP_062112661.1">
    <property type="nucleotide sequence ID" value="NZ_CP013236.1"/>
</dbReference>
<gene>
    <name evidence="2" type="ORF">CPter291_1172</name>
</gene>
<reference evidence="2 3" key="1">
    <citation type="submission" date="2015-11" db="EMBL/GenBank/DDBJ databases">
        <title>Exploring the genomic traits of fungus-feeding bacterial genus Collimonas.</title>
        <authorList>
            <person name="Song C."/>
            <person name="Schmidt R."/>
            <person name="de Jager V."/>
            <person name="Krzyzanowska D."/>
            <person name="Jongedijk E."/>
            <person name="Cankar K."/>
            <person name="Beekwilder J."/>
            <person name="van Veen A."/>
            <person name="de Boer W."/>
            <person name="van Veen J.A."/>
            <person name="Garbeva P."/>
        </authorList>
    </citation>
    <scope>NUCLEOTIDE SEQUENCE [LARGE SCALE GENOMIC DNA]</scope>
    <source>
        <strain evidence="2 3">Ter291</strain>
    </source>
</reference>
<feature type="region of interest" description="Disordered" evidence="1">
    <location>
        <begin position="320"/>
        <end position="344"/>
    </location>
</feature>
<evidence type="ECO:0000313" key="3">
    <source>
        <dbReference type="Proteomes" id="UP000074914"/>
    </source>
</evidence>
<dbReference type="PANTHER" id="PTHR35862">
    <property type="entry name" value="FELS-2 PROPHAGE PROTEIN"/>
    <property type="match status" value="1"/>
</dbReference>
<protein>
    <submittedName>
        <fullName evidence="2">Phage late control gene D family protein</fullName>
    </submittedName>
</protein>